<dbReference type="AlphaFoldDB" id="A0A839AF35"/>
<feature type="domain" description="HAMP" evidence="7">
    <location>
        <begin position="355"/>
        <end position="408"/>
    </location>
</feature>
<dbReference type="GO" id="GO:0004888">
    <property type="term" value="F:transmembrane signaling receptor activity"/>
    <property type="evidence" value="ECO:0007669"/>
    <property type="project" value="InterPro"/>
</dbReference>
<proteinExistence type="inferred from homology"/>
<evidence type="ECO:0000259" key="7">
    <source>
        <dbReference type="PROSITE" id="PS50885"/>
    </source>
</evidence>
<evidence type="ECO:0000256" key="2">
    <source>
        <dbReference type="ARBA" id="ARBA00029447"/>
    </source>
</evidence>
<dbReference type="RefSeq" id="WP_182164328.1">
    <property type="nucleotide sequence ID" value="NZ_JACFXV010000048.1"/>
</dbReference>
<name>A0A839AF35_9HYPH</name>
<dbReference type="InterPro" id="IPR004089">
    <property type="entry name" value="MCPsignal_dom"/>
</dbReference>
<dbReference type="PROSITE" id="PS50111">
    <property type="entry name" value="CHEMOTAXIS_TRANSDUC_2"/>
    <property type="match status" value="1"/>
</dbReference>
<reference evidence="8 9" key="1">
    <citation type="submission" date="2020-07" db="EMBL/GenBank/DDBJ databases">
        <title>Stappia sp., F7233, whole genome shotgun sequencing project.</title>
        <authorList>
            <person name="Jiang S."/>
            <person name="Liu Z.W."/>
            <person name="Du Z.J."/>
        </authorList>
    </citation>
    <scope>NUCLEOTIDE SEQUENCE [LARGE SCALE GENOMIC DNA]</scope>
    <source>
        <strain evidence="8 9">F7233</strain>
    </source>
</reference>
<evidence type="ECO:0000313" key="9">
    <source>
        <dbReference type="Proteomes" id="UP000541109"/>
    </source>
</evidence>
<dbReference type="Pfam" id="PF00672">
    <property type="entry name" value="HAMP"/>
    <property type="match status" value="1"/>
</dbReference>
<dbReference type="CDD" id="cd06225">
    <property type="entry name" value="HAMP"/>
    <property type="match status" value="1"/>
</dbReference>
<dbReference type="Gene3D" id="6.10.340.10">
    <property type="match status" value="1"/>
</dbReference>
<evidence type="ECO:0000259" key="6">
    <source>
        <dbReference type="PROSITE" id="PS50111"/>
    </source>
</evidence>
<evidence type="ECO:0000256" key="5">
    <source>
        <dbReference type="SAM" id="SignalP"/>
    </source>
</evidence>
<gene>
    <name evidence="8" type="ORF">H2509_08575</name>
</gene>
<organism evidence="8 9">
    <name type="scientific">Stappia albiluteola</name>
    <dbReference type="NCBI Taxonomy" id="2758565"/>
    <lineage>
        <taxon>Bacteria</taxon>
        <taxon>Pseudomonadati</taxon>
        <taxon>Pseudomonadota</taxon>
        <taxon>Alphaproteobacteria</taxon>
        <taxon>Hyphomicrobiales</taxon>
        <taxon>Stappiaceae</taxon>
        <taxon>Stappia</taxon>
    </lineage>
</organism>
<comment type="caution">
    <text evidence="8">The sequence shown here is derived from an EMBL/GenBank/DDBJ whole genome shotgun (WGS) entry which is preliminary data.</text>
</comment>
<keyword evidence="9" id="KW-1185">Reference proteome</keyword>
<dbReference type="EMBL" id="JACFXV010000048">
    <property type="protein sequence ID" value="MBA5777179.1"/>
    <property type="molecule type" value="Genomic_DNA"/>
</dbReference>
<dbReference type="SUPFAM" id="SSF58104">
    <property type="entry name" value="Methyl-accepting chemotaxis protein (MCP) signaling domain"/>
    <property type="match status" value="1"/>
</dbReference>
<dbReference type="SMART" id="SM00304">
    <property type="entry name" value="HAMP"/>
    <property type="match status" value="1"/>
</dbReference>
<sequence length="704" mass="74410">MLRKKLSTKLAMLFFAGAAVLCLALVVTTSQLAGNVANDQAGKALASATLGKSKAMTMSLQQVKDSARFFATLPNAKDSIMKMRAGWKNLKENQTEQLISIFVEANPNSVAERYLLEDPGVDNYYATNHKVIHIAFREMVGQGLFSDVALADPDGNIIYTYRKGDDFARRIDAPEIDGSATQLALKPLHEGTVAGTVKAGDVFFSGFTKGADGSIVAVVATPVFYLDSYFGAVALTIDMHGLASVLADRTGIGETERTMLLLNDGSLVELSADGTTSASYQLADVKTSANTLDIDGDELRFREAAGEFLGRSFAVVETVAQSELSEAAGRITYGVIIAGALCLLPMVGIMWWLTGRTFRPLAELSVVARRIAEGDLEIEVGSRDRSDEIGEMARSIEVFKENAVERERLAAERKVGHIARESRQKAIDDLIANFRNEMQTVLSSVEENLSRVGGLSESLTGLAAAAANRGQEATHESTRASENVQAVASATEELNASIEEIARQVATTAQIVEQTTANANSSNAKIGGLAQAANRIGDVVSLISEIAEQTNLLALNATIEAARAGDAGKGFAVVASEVKSLAGQTAKATEEISAQIAGIQASTAEAVGEIASVTESIDEVNRYTSTIAAAVRQQGAATGEISSNVAQAANGTMTVSSAIASLSDSVSESSQSAEVMRNATVEMQEHSMRLRSVIDRFLTDVAAA</sequence>
<keyword evidence="1 3" id="KW-0807">Transducer</keyword>
<evidence type="ECO:0000256" key="1">
    <source>
        <dbReference type="ARBA" id="ARBA00023224"/>
    </source>
</evidence>
<protein>
    <submittedName>
        <fullName evidence="8">Methyl-accepting chemotaxis protein</fullName>
    </submittedName>
</protein>
<dbReference type="Gene3D" id="1.10.287.950">
    <property type="entry name" value="Methyl-accepting chemotaxis protein"/>
    <property type="match status" value="1"/>
</dbReference>
<dbReference type="GO" id="GO:0016020">
    <property type="term" value="C:membrane"/>
    <property type="evidence" value="ECO:0007669"/>
    <property type="project" value="InterPro"/>
</dbReference>
<feature type="transmembrane region" description="Helical" evidence="4">
    <location>
        <begin position="331"/>
        <end position="353"/>
    </location>
</feature>
<dbReference type="PANTHER" id="PTHR32089:SF112">
    <property type="entry name" value="LYSOZYME-LIKE PROTEIN-RELATED"/>
    <property type="match status" value="1"/>
</dbReference>
<dbReference type="Pfam" id="PF00015">
    <property type="entry name" value="MCPsignal"/>
    <property type="match status" value="1"/>
</dbReference>
<comment type="similarity">
    <text evidence="2">Belongs to the methyl-accepting chemotaxis (MCP) protein family.</text>
</comment>
<feature type="signal peptide" evidence="5">
    <location>
        <begin position="1"/>
        <end position="33"/>
    </location>
</feature>
<dbReference type="Proteomes" id="UP000541109">
    <property type="component" value="Unassembled WGS sequence"/>
</dbReference>
<keyword evidence="4" id="KW-0472">Membrane</keyword>
<evidence type="ECO:0000256" key="4">
    <source>
        <dbReference type="SAM" id="Phobius"/>
    </source>
</evidence>
<accession>A0A839AF35</accession>
<dbReference type="PANTHER" id="PTHR32089">
    <property type="entry name" value="METHYL-ACCEPTING CHEMOTAXIS PROTEIN MCPB"/>
    <property type="match status" value="1"/>
</dbReference>
<evidence type="ECO:0000256" key="3">
    <source>
        <dbReference type="PROSITE-ProRule" id="PRU00284"/>
    </source>
</evidence>
<dbReference type="InterPro" id="IPR003660">
    <property type="entry name" value="HAMP_dom"/>
</dbReference>
<feature type="chain" id="PRO_5032620001" evidence="5">
    <location>
        <begin position="34"/>
        <end position="704"/>
    </location>
</feature>
<dbReference type="GO" id="GO:0007165">
    <property type="term" value="P:signal transduction"/>
    <property type="evidence" value="ECO:0007669"/>
    <property type="project" value="UniProtKB-KW"/>
</dbReference>
<feature type="domain" description="Methyl-accepting transducer" evidence="6">
    <location>
        <begin position="455"/>
        <end position="677"/>
    </location>
</feature>
<dbReference type="InterPro" id="IPR004090">
    <property type="entry name" value="Chemotax_Me-accpt_rcpt"/>
</dbReference>
<evidence type="ECO:0000313" key="8">
    <source>
        <dbReference type="EMBL" id="MBA5777179.1"/>
    </source>
</evidence>
<dbReference type="GO" id="GO:0006935">
    <property type="term" value="P:chemotaxis"/>
    <property type="evidence" value="ECO:0007669"/>
    <property type="project" value="InterPro"/>
</dbReference>
<dbReference type="PROSITE" id="PS50885">
    <property type="entry name" value="HAMP"/>
    <property type="match status" value="1"/>
</dbReference>
<keyword evidence="4" id="KW-1133">Transmembrane helix</keyword>
<keyword evidence="4" id="KW-0812">Transmembrane</keyword>
<dbReference type="SMART" id="SM00283">
    <property type="entry name" value="MA"/>
    <property type="match status" value="1"/>
</dbReference>
<dbReference type="PRINTS" id="PR00260">
    <property type="entry name" value="CHEMTRNSDUCR"/>
</dbReference>
<keyword evidence="5" id="KW-0732">Signal</keyword>